<accession>A0ABW0W4L0</accession>
<evidence type="ECO:0000256" key="1">
    <source>
        <dbReference type="SAM" id="MobiDB-lite"/>
    </source>
</evidence>
<sequence length="74" mass="7816">MTAEDGTTNTYSVTVTRATSSAGGGSGNSGGNGSDNGVPPAQIPTRVPYFERFELFDVSVVILLPPEMFNYIKQ</sequence>
<dbReference type="RefSeq" id="WP_379190580.1">
    <property type="nucleotide sequence ID" value="NZ_JBHSOW010000084.1"/>
</dbReference>
<feature type="region of interest" description="Disordered" evidence="1">
    <location>
        <begin position="1"/>
        <end position="43"/>
    </location>
</feature>
<gene>
    <name evidence="2" type="ORF">ACFPYJ_23055</name>
</gene>
<dbReference type="Proteomes" id="UP001596047">
    <property type="component" value="Unassembled WGS sequence"/>
</dbReference>
<proteinExistence type="predicted"/>
<evidence type="ECO:0000313" key="3">
    <source>
        <dbReference type="Proteomes" id="UP001596047"/>
    </source>
</evidence>
<organism evidence="2 3">
    <name type="scientific">Paenibacillus solisilvae</name>
    <dbReference type="NCBI Taxonomy" id="2486751"/>
    <lineage>
        <taxon>Bacteria</taxon>
        <taxon>Bacillati</taxon>
        <taxon>Bacillota</taxon>
        <taxon>Bacilli</taxon>
        <taxon>Bacillales</taxon>
        <taxon>Paenibacillaceae</taxon>
        <taxon>Paenibacillus</taxon>
    </lineage>
</organism>
<evidence type="ECO:0000313" key="2">
    <source>
        <dbReference type="EMBL" id="MFC5651944.1"/>
    </source>
</evidence>
<feature type="compositionally biased region" description="Polar residues" evidence="1">
    <location>
        <begin position="1"/>
        <end position="19"/>
    </location>
</feature>
<dbReference type="EMBL" id="JBHSOW010000084">
    <property type="protein sequence ID" value="MFC5651944.1"/>
    <property type="molecule type" value="Genomic_DNA"/>
</dbReference>
<reference evidence="3" key="1">
    <citation type="journal article" date="2019" name="Int. J. Syst. Evol. Microbiol.">
        <title>The Global Catalogue of Microorganisms (GCM) 10K type strain sequencing project: providing services to taxonomists for standard genome sequencing and annotation.</title>
        <authorList>
            <consortium name="The Broad Institute Genomics Platform"/>
            <consortium name="The Broad Institute Genome Sequencing Center for Infectious Disease"/>
            <person name="Wu L."/>
            <person name="Ma J."/>
        </authorList>
    </citation>
    <scope>NUCLEOTIDE SEQUENCE [LARGE SCALE GENOMIC DNA]</scope>
    <source>
        <strain evidence="3">CGMCC 1.3240</strain>
    </source>
</reference>
<feature type="compositionally biased region" description="Gly residues" evidence="1">
    <location>
        <begin position="22"/>
        <end position="34"/>
    </location>
</feature>
<protein>
    <submittedName>
        <fullName evidence="2">Uncharacterized protein</fullName>
    </submittedName>
</protein>
<name>A0ABW0W4L0_9BACL</name>
<comment type="caution">
    <text evidence="2">The sequence shown here is derived from an EMBL/GenBank/DDBJ whole genome shotgun (WGS) entry which is preliminary data.</text>
</comment>
<keyword evidence="3" id="KW-1185">Reference proteome</keyword>